<proteinExistence type="predicted"/>
<dbReference type="EMBL" id="PQXN01000024">
    <property type="protein sequence ID" value="TGO61874.1"/>
    <property type="molecule type" value="Genomic_DNA"/>
</dbReference>
<protein>
    <submittedName>
        <fullName evidence="1">Uncharacterized protein</fullName>
    </submittedName>
</protein>
<organism evidence="1 2">
    <name type="scientific">Botryotinia convoluta</name>
    <dbReference type="NCBI Taxonomy" id="54673"/>
    <lineage>
        <taxon>Eukaryota</taxon>
        <taxon>Fungi</taxon>
        <taxon>Dikarya</taxon>
        <taxon>Ascomycota</taxon>
        <taxon>Pezizomycotina</taxon>
        <taxon>Leotiomycetes</taxon>
        <taxon>Helotiales</taxon>
        <taxon>Sclerotiniaceae</taxon>
        <taxon>Botryotinia</taxon>
    </lineage>
</organism>
<reference evidence="1 2" key="1">
    <citation type="submission" date="2017-12" db="EMBL/GenBank/DDBJ databases">
        <title>Comparative genomics of Botrytis spp.</title>
        <authorList>
            <person name="Valero-Jimenez C.A."/>
            <person name="Tapia P."/>
            <person name="Veloso J."/>
            <person name="Silva-Moreno E."/>
            <person name="Staats M."/>
            <person name="Valdes J.H."/>
            <person name="Van Kan J.A.L."/>
        </authorList>
    </citation>
    <scope>NUCLEOTIDE SEQUENCE [LARGE SCALE GENOMIC DNA]</scope>
    <source>
        <strain evidence="1 2">MUCL11595</strain>
    </source>
</reference>
<accession>A0A4Z1IMS7</accession>
<sequence>MSLVKSEEITKLWVFNVEVSRIFLPFQDLEFTKTSMNLQILIPYPSNAFHPYSPP</sequence>
<evidence type="ECO:0000313" key="1">
    <source>
        <dbReference type="EMBL" id="TGO61874.1"/>
    </source>
</evidence>
<name>A0A4Z1IMS7_9HELO</name>
<gene>
    <name evidence="1" type="ORF">BCON_0024g00360</name>
</gene>
<dbReference type="AlphaFoldDB" id="A0A4Z1IMS7"/>
<keyword evidence="2" id="KW-1185">Reference proteome</keyword>
<comment type="caution">
    <text evidence="1">The sequence shown here is derived from an EMBL/GenBank/DDBJ whole genome shotgun (WGS) entry which is preliminary data.</text>
</comment>
<evidence type="ECO:0000313" key="2">
    <source>
        <dbReference type="Proteomes" id="UP000297527"/>
    </source>
</evidence>
<dbReference type="Proteomes" id="UP000297527">
    <property type="component" value="Unassembled WGS sequence"/>
</dbReference>